<feature type="compositionally biased region" description="Polar residues" evidence="1">
    <location>
        <begin position="88"/>
        <end position="103"/>
    </location>
</feature>
<dbReference type="Proteomes" id="UP001498398">
    <property type="component" value="Unassembled WGS sequence"/>
</dbReference>
<name>A0ABR1JIX1_9AGAR</name>
<evidence type="ECO:0000313" key="2">
    <source>
        <dbReference type="EMBL" id="KAK7458668.1"/>
    </source>
</evidence>
<sequence>MAPPKHSKKQASNASTDHDEEVDYGDGSDESACPGNSQADPGSARDFSVPPPSPRLPASTAGIISDAPPTTSPDDAPAVDAIPPSSDRSMLNQTSASYTQMLRSRSSSSNSTGASSPSSPELVASPSPKNGEKGKGKQREIDPSPPSSTFPPNCPLIPPGYTETASNSTRRMDNNALTLFNRSIHLERQLQELCIPSAELHRNLSSIATSLDAVGRLVNALTPHIPLMVSLCERLAASPLDPSPLTGQSTNAGVSIPRSQSPRQREGDRNRSTSPGNCRGENTRLSPPRAHTRMNGSKRSRAPDNSLQLLPPIPSSSHSRSLSPRPRQSQESVRKDKSTKRGNTSDGPSRPSKKARLMQLRVGAAPPVASLSLSSAMSLLPPPIPLRDTLTDYGTFYAFVGGANWSPDRVQARSQLRAIMSYLDKSSPKPVEPDVVERFDPEPCLLRLTFSLTTEADRFVTYFNHASRARLPDGYKNLHARRRA</sequence>
<feature type="compositionally biased region" description="Basic residues" evidence="1">
    <location>
        <begin position="290"/>
        <end position="300"/>
    </location>
</feature>
<feature type="compositionally biased region" description="Polar residues" evidence="1">
    <location>
        <begin position="245"/>
        <end position="262"/>
    </location>
</feature>
<feature type="compositionally biased region" description="Pro residues" evidence="1">
    <location>
        <begin position="143"/>
        <end position="158"/>
    </location>
</feature>
<feature type="region of interest" description="Disordered" evidence="1">
    <location>
        <begin position="1"/>
        <end position="169"/>
    </location>
</feature>
<evidence type="ECO:0000313" key="3">
    <source>
        <dbReference type="Proteomes" id="UP001498398"/>
    </source>
</evidence>
<feature type="region of interest" description="Disordered" evidence="1">
    <location>
        <begin position="242"/>
        <end position="354"/>
    </location>
</feature>
<comment type="caution">
    <text evidence="2">The sequence shown here is derived from an EMBL/GenBank/DDBJ whole genome shotgun (WGS) entry which is preliminary data.</text>
</comment>
<feature type="compositionally biased region" description="Basic and acidic residues" evidence="1">
    <location>
        <begin position="130"/>
        <end position="142"/>
    </location>
</feature>
<protein>
    <submittedName>
        <fullName evidence="2">Uncharacterized protein</fullName>
    </submittedName>
</protein>
<proteinExistence type="predicted"/>
<feature type="compositionally biased region" description="Low complexity" evidence="1">
    <location>
        <begin position="104"/>
        <end position="119"/>
    </location>
</feature>
<reference evidence="2 3" key="1">
    <citation type="submission" date="2024-01" db="EMBL/GenBank/DDBJ databases">
        <title>A draft genome for the cacao thread blight pathogen Marasmiellus scandens.</title>
        <authorList>
            <person name="Baruah I.K."/>
            <person name="Leung J."/>
            <person name="Bukari Y."/>
            <person name="Amoako-Attah I."/>
            <person name="Meinhardt L.W."/>
            <person name="Bailey B.A."/>
            <person name="Cohen S.P."/>
        </authorList>
    </citation>
    <scope>NUCLEOTIDE SEQUENCE [LARGE SCALE GENOMIC DNA]</scope>
    <source>
        <strain evidence="2 3">GH-19</strain>
    </source>
</reference>
<feature type="compositionally biased region" description="Low complexity" evidence="1">
    <location>
        <begin position="306"/>
        <end position="331"/>
    </location>
</feature>
<keyword evidence="3" id="KW-1185">Reference proteome</keyword>
<dbReference type="EMBL" id="JBANRG010000017">
    <property type="protein sequence ID" value="KAK7458668.1"/>
    <property type="molecule type" value="Genomic_DNA"/>
</dbReference>
<organism evidence="2 3">
    <name type="scientific">Marasmiellus scandens</name>
    <dbReference type="NCBI Taxonomy" id="2682957"/>
    <lineage>
        <taxon>Eukaryota</taxon>
        <taxon>Fungi</taxon>
        <taxon>Dikarya</taxon>
        <taxon>Basidiomycota</taxon>
        <taxon>Agaricomycotina</taxon>
        <taxon>Agaricomycetes</taxon>
        <taxon>Agaricomycetidae</taxon>
        <taxon>Agaricales</taxon>
        <taxon>Marasmiineae</taxon>
        <taxon>Omphalotaceae</taxon>
        <taxon>Marasmiellus</taxon>
    </lineage>
</organism>
<evidence type="ECO:0000256" key="1">
    <source>
        <dbReference type="SAM" id="MobiDB-lite"/>
    </source>
</evidence>
<gene>
    <name evidence="2" type="ORF">VKT23_009667</name>
</gene>
<feature type="compositionally biased region" description="Acidic residues" evidence="1">
    <location>
        <begin position="18"/>
        <end position="29"/>
    </location>
</feature>
<accession>A0ABR1JIX1</accession>
<feature type="compositionally biased region" description="Low complexity" evidence="1">
    <location>
        <begin position="65"/>
        <end position="87"/>
    </location>
</feature>